<dbReference type="PRINTS" id="PR00332">
    <property type="entry name" value="HISTRIAD"/>
</dbReference>
<name>A0A382MLM1_9ZZZZ</name>
<dbReference type="Pfam" id="PF01230">
    <property type="entry name" value="HIT"/>
    <property type="match status" value="1"/>
</dbReference>
<feature type="domain" description="HIT" evidence="1">
    <location>
        <begin position="5"/>
        <end position="114"/>
    </location>
</feature>
<dbReference type="InterPro" id="IPR036265">
    <property type="entry name" value="HIT-like_sf"/>
</dbReference>
<dbReference type="PROSITE" id="PS00892">
    <property type="entry name" value="HIT_1"/>
    <property type="match status" value="1"/>
</dbReference>
<dbReference type="PROSITE" id="PS51084">
    <property type="entry name" value="HIT_2"/>
    <property type="match status" value="1"/>
</dbReference>
<gene>
    <name evidence="2" type="ORF">METZ01_LOCUS302374</name>
</gene>
<sequence>MDDCLFCKIIAGDIPADRVFENERILAFRDLNPQAPTHILIIPKLHIPTLNDLQPEHSELTGELIRTASELAKKEGIAEAGYRTGFNCNDAGGQTVYHIHLHLLGGRTFGWPPG</sequence>
<dbReference type="Gene3D" id="3.30.428.10">
    <property type="entry name" value="HIT-like"/>
    <property type="match status" value="1"/>
</dbReference>
<dbReference type="EMBL" id="UINC01094350">
    <property type="protein sequence ID" value="SVC49520.1"/>
    <property type="molecule type" value="Genomic_DNA"/>
</dbReference>
<dbReference type="AlphaFoldDB" id="A0A382MLM1"/>
<evidence type="ECO:0000259" key="1">
    <source>
        <dbReference type="PROSITE" id="PS51084"/>
    </source>
</evidence>
<reference evidence="2" key="1">
    <citation type="submission" date="2018-05" db="EMBL/GenBank/DDBJ databases">
        <authorList>
            <person name="Lanie J.A."/>
            <person name="Ng W.-L."/>
            <person name="Kazmierczak K.M."/>
            <person name="Andrzejewski T.M."/>
            <person name="Davidsen T.M."/>
            <person name="Wayne K.J."/>
            <person name="Tettelin H."/>
            <person name="Glass J.I."/>
            <person name="Rusch D."/>
            <person name="Podicherti R."/>
            <person name="Tsui H.-C.T."/>
            <person name="Winkler M.E."/>
        </authorList>
    </citation>
    <scope>NUCLEOTIDE SEQUENCE</scope>
</reference>
<dbReference type="SUPFAM" id="SSF54197">
    <property type="entry name" value="HIT-like"/>
    <property type="match status" value="1"/>
</dbReference>
<accession>A0A382MLM1</accession>
<organism evidence="2">
    <name type="scientific">marine metagenome</name>
    <dbReference type="NCBI Taxonomy" id="408172"/>
    <lineage>
        <taxon>unclassified sequences</taxon>
        <taxon>metagenomes</taxon>
        <taxon>ecological metagenomes</taxon>
    </lineage>
</organism>
<dbReference type="InterPro" id="IPR019808">
    <property type="entry name" value="Histidine_triad_CS"/>
</dbReference>
<dbReference type="GO" id="GO:0003824">
    <property type="term" value="F:catalytic activity"/>
    <property type="evidence" value="ECO:0007669"/>
    <property type="project" value="InterPro"/>
</dbReference>
<dbReference type="CDD" id="cd01276">
    <property type="entry name" value="PKCI_related"/>
    <property type="match status" value="1"/>
</dbReference>
<protein>
    <recommendedName>
        <fullName evidence="1">HIT domain-containing protein</fullName>
    </recommendedName>
</protein>
<dbReference type="InterPro" id="IPR011146">
    <property type="entry name" value="HIT-like"/>
</dbReference>
<dbReference type="InterPro" id="IPR001310">
    <property type="entry name" value="Histidine_triad_HIT"/>
</dbReference>
<proteinExistence type="predicted"/>
<dbReference type="PANTHER" id="PTHR23089">
    <property type="entry name" value="HISTIDINE TRIAD HIT PROTEIN"/>
    <property type="match status" value="1"/>
</dbReference>
<evidence type="ECO:0000313" key="2">
    <source>
        <dbReference type="EMBL" id="SVC49520.1"/>
    </source>
</evidence>